<protein>
    <recommendedName>
        <fullName evidence="4">PARP catalytic domain-containing protein</fullName>
    </recommendedName>
</protein>
<dbReference type="SUPFAM" id="SSF56399">
    <property type="entry name" value="ADP-ribosylation"/>
    <property type="match status" value="1"/>
</dbReference>
<keyword evidence="1" id="KW-0175">Coiled coil</keyword>
<sequence>MEKPPINPVDKVELPKAEQSVEHFSLSGQEKNIQEVFKLSPELENIALEATKSGETISLYRIENKNIEKEPDGITSHKDLKGQWFSPDLETALVYLRKSQQTFGTEAKRIEGANLVVVKIPKEEFEKLHVSKHPIASQMDVENDNYIVPESIERNYISLDNVQDKVGNFENLQKAKEQIKEKVKQFESKEAVELYEKYLENTFPSHEQNILWHGSSSEKFEGEIKMNERDSGWFGNGFYLSSVPEYGQRWGKNLHPMIIPMGKYAEVKSIKNNLEFSGDSEKANNEAGGTEAWILNEHEYSKKFTETLKQMGNAGVKVEVDGFKDGEVVVFNPSQIHILGSEGDIKKFKEFVSKNENKKDRQSVEEFLKGQGLEKVPNIKTNFLFHQHATTEDGKKVAERLDGTDILIQENAGWDEERLQTWQKVSRGEFTPEQAIEHEKQRGKEFFWKDYFTAIFEKLYGTNKEVLLVDLKNDDELYQEIYEFMKGNSAYNDLVNRESSYEETLERISNVSELESLMQKERENKILENIKTNLLELLKEKPELQNRENLKILFPMGAFHTRLYHEMQKQGDDVKREFSPTPYIFDPRQSVERKIHFKGIEEAQGDMPKILLYWLLRKIDIPHNFISHQRIGLFSPNQISEFFEIYKKSESDEIFKSEGQKYFNSIVQISKSKN</sequence>
<organism evidence="2 3">
    <name type="scientific">Candidatus Gottesmanbacteria bacterium RIFCSPLOWO2_01_FULL_42_22</name>
    <dbReference type="NCBI Taxonomy" id="1798391"/>
    <lineage>
        <taxon>Bacteria</taxon>
        <taxon>Candidatus Gottesmaniibacteriota</taxon>
    </lineage>
</organism>
<evidence type="ECO:0000313" key="2">
    <source>
        <dbReference type="EMBL" id="OGG36210.1"/>
    </source>
</evidence>
<evidence type="ECO:0000256" key="1">
    <source>
        <dbReference type="SAM" id="Coils"/>
    </source>
</evidence>
<feature type="coiled-coil region" evidence="1">
    <location>
        <begin position="517"/>
        <end position="547"/>
    </location>
</feature>
<evidence type="ECO:0008006" key="4">
    <source>
        <dbReference type="Google" id="ProtNLM"/>
    </source>
</evidence>
<name>A0A1F6BH26_9BACT</name>
<proteinExistence type="predicted"/>
<comment type="caution">
    <text evidence="2">The sequence shown here is derived from an EMBL/GenBank/DDBJ whole genome shotgun (WGS) entry which is preliminary data.</text>
</comment>
<dbReference type="EMBL" id="MFJU01000020">
    <property type="protein sequence ID" value="OGG36210.1"/>
    <property type="molecule type" value="Genomic_DNA"/>
</dbReference>
<gene>
    <name evidence="2" type="ORF">A2968_02270</name>
</gene>
<dbReference type="AlphaFoldDB" id="A0A1F6BH26"/>
<reference evidence="2 3" key="1">
    <citation type="journal article" date="2016" name="Nat. Commun.">
        <title>Thousands of microbial genomes shed light on interconnected biogeochemical processes in an aquifer system.</title>
        <authorList>
            <person name="Anantharaman K."/>
            <person name="Brown C.T."/>
            <person name="Hug L.A."/>
            <person name="Sharon I."/>
            <person name="Castelle C.J."/>
            <person name="Probst A.J."/>
            <person name="Thomas B.C."/>
            <person name="Singh A."/>
            <person name="Wilkins M.J."/>
            <person name="Karaoz U."/>
            <person name="Brodie E.L."/>
            <person name="Williams K.H."/>
            <person name="Hubbard S.S."/>
            <person name="Banfield J.F."/>
        </authorList>
    </citation>
    <scope>NUCLEOTIDE SEQUENCE [LARGE SCALE GENOMIC DNA]</scope>
</reference>
<evidence type="ECO:0000313" key="3">
    <source>
        <dbReference type="Proteomes" id="UP000176228"/>
    </source>
</evidence>
<accession>A0A1F6BH26</accession>
<feature type="coiled-coil region" evidence="1">
    <location>
        <begin position="162"/>
        <end position="192"/>
    </location>
</feature>
<dbReference type="Proteomes" id="UP000176228">
    <property type="component" value="Unassembled WGS sequence"/>
</dbReference>